<accession>A0ABN7XC86</accession>
<feature type="region of interest" description="Disordered" evidence="1">
    <location>
        <begin position="43"/>
        <end position="81"/>
    </location>
</feature>
<dbReference type="Proteomes" id="UP000789901">
    <property type="component" value="Unassembled WGS sequence"/>
</dbReference>
<protein>
    <submittedName>
        <fullName evidence="2">10763_t:CDS:1</fullName>
    </submittedName>
</protein>
<dbReference type="EMBL" id="CAJVQB010114606">
    <property type="protein sequence ID" value="CAG8852635.1"/>
    <property type="molecule type" value="Genomic_DNA"/>
</dbReference>
<sequence>DSESQSYTAQKKQKWQASTIELQKTTSNSARPTQASIKQNYTLAAQPSSSSQGNQINESFNNLSDDDDFFIKETTSKKTNN</sequence>
<comment type="caution">
    <text evidence="2">The sequence shown here is derived from an EMBL/GenBank/DDBJ whole genome shotgun (WGS) entry which is preliminary data.</text>
</comment>
<reference evidence="2 3" key="1">
    <citation type="submission" date="2021-06" db="EMBL/GenBank/DDBJ databases">
        <authorList>
            <person name="Kallberg Y."/>
            <person name="Tangrot J."/>
            <person name="Rosling A."/>
        </authorList>
    </citation>
    <scope>NUCLEOTIDE SEQUENCE [LARGE SCALE GENOMIC DNA]</scope>
    <source>
        <strain evidence="2 3">120-4 pot B 10/14</strain>
    </source>
</reference>
<feature type="non-terminal residue" evidence="2">
    <location>
        <position position="1"/>
    </location>
</feature>
<evidence type="ECO:0000313" key="3">
    <source>
        <dbReference type="Proteomes" id="UP000789901"/>
    </source>
</evidence>
<name>A0ABN7XC86_GIGMA</name>
<organism evidence="2 3">
    <name type="scientific">Gigaspora margarita</name>
    <dbReference type="NCBI Taxonomy" id="4874"/>
    <lineage>
        <taxon>Eukaryota</taxon>
        <taxon>Fungi</taxon>
        <taxon>Fungi incertae sedis</taxon>
        <taxon>Mucoromycota</taxon>
        <taxon>Glomeromycotina</taxon>
        <taxon>Glomeromycetes</taxon>
        <taxon>Diversisporales</taxon>
        <taxon>Gigasporaceae</taxon>
        <taxon>Gigaspora</taxon>
    </lineage>
</organism>
<feature type="compositionally biased region" description="Basic and acidic residues" evidence="1">
    <location>
        <begin position="69"/>
        <end position="81"/>
    </location>
</feature>
<keyword evidence="3" id="KW-1185">Reference proteome</keyword>
<proteinExistence type="predicted"/>
<feature type="non-terminal residue" evidence="2">
    <location>
        <position position="81"/>
    </location>
</feature>
<gene>
    <name evidence="2" type="ORF">GMARGA_LOCUS41456</name>
</gene>
<evidence type="ECO:0000313" key="2">
    <source>
        <dbReference type="EMBL" id="CAG8852635.1"/>
    </source>
</evidence>
<evidence type="ECO:0000256" key="1">
    <source>
        <dbReference type="SAM" id="MobiDB-lite"/>
    </source>
</evidence>
<feature type="compositionally biased region" description="Polar residues" evidence="1">
    <location>
        <begin position="43"/>
        <end position="63"/>
    </location>
</feature>